<feature type="compositionally biased region" description="Low complexity" evidence="1">
    <location>
        <begin position="136"/>
        <end position="145"/>
    </location>
</feature>
<accession>A0A0D2M9L3</accession>
<keyword evidence="3" id="KW-1185">Reference proteome</keyword>
<dbReference type="GeneID" id="25733593"/>
<protein>
    <submittedName>
        <fullName evidence="2">Uncharacterized protein</fullName>
    </submittedName>
</protein>
<feature type="compositionally biased region" description="Basic and acidic residues" evidence="1">
    <location>
        <begin position="57"/>
        <end position="73"/>
    </location>
</feature>
<feature type="compositionally biased region" description="Gly residues" evidence="1">
    <location>
        <begin position="42"/>
        <end position="55"/>
    </location>
</feature>
<name>A0A0D2M9L3_9CHLO</name>
<dbReference type="Proteomes" id="UP000054498">
    <property type="component" value="Unassembled WGS sequence"/>
</dbReference>
<evidence type="ECO:0000313" key="3">
    <source>
        <dbReference type="Proteomes" id="UP000054498"/>
    </source>
</evidence>
<proteinExistence type="predicted"/>
<organism evidence="2 3">
    <name type="scientific">Monoraphidium neglectum</name>
    <dbReference type="NCBI Taxonomy" id="145388"/>
    <lineage>
        <taxon>Eukaryota</taxon>
        <taxon>Viridiplantae</taxon>
        <taxon>Chlorophyta</taxon>
        <taxon>core chlorophytes</taxon>
        <taxon>Chlorophyceae</taxon>
        <taxon>CS clade</taxon>
        <taxon>Sphaeropleales</taxon>
        <taxon>Selenastraceae</taxon>
        <taxon>Monoraphidium</taxon>
    </lineage>
</organism>
<reference evidence="2 3" key="1">
    <citation type="journal article" date="2013" name="BMC Genomics">
        <title>Reconstruction of the lipid metabolism for the microalga Monoraphidium neglectum from its genome sequence reveals characteristics suitable for biofuel production.</title>
        <authorList>
            <person name="Bogen C."/>
            <person name="Al-Dilaimi A."/>
            <person name="Albersmeier A."/>
            <person name="Wichmann J."/>
            <person name="Grundmann M."/>
            <person name="Rupp O."/>
            <person name="Lauersen K.J."/>
            <person name="Blifernez-Klassen O."/>
            <person name="Kalinowski J."/>
            <person name="Goesmann A."/>
            <person name="Mussgnug J.H."/>
            <person name="Kruse O."/>
        </authorList>
    </citation>
    <scope>NUCLEOTIDE SEQUENCE [LARGE SCALE GENOMIC DNA]</scope>
    <source>
        <strain evidence="2 3">SAG 48.87</strain>
    </source>
</reference>
<dbReference type="RefSeq" id="XP_013891095.1">
    <property type="nucleotide sequence ID" value="XM_014035641.1"/>
</dbReference>
<dbReference type="EMBL" id="KK105981">
    <property type="protein sequence ID" value="KIY92075.1"/>
    <property type="molecule type" value="Genomic_DNA"/>
</dbReference>
<dbReference type="AlphaFoldDB" id="A0A0D2M9L3"/>
<feature type="region of interest" description="Disordered" evidence="1">
    <location>
        <begin position="38"/>
        <end position="75"/>
    </location>
</feature>
<gene>
    <name evidence="2" type="ORF">MNEG_15888</name>
</gene>
<sequence length="177" mass="17482">MAHEYFADVRAAADADGGFDGRGCEAGGEHAMFNEAPDLNHCGGGGDGGRNGGGQRRLREAQGQRLAEGRAEGVPEEAAAQELMALTMDVDSGEGSEGMEGPKRPDRVEEDADGPCGGGGSFALGRLAKRPRQHGAAEGQAADAAAALAAGTGVGAGAAGVAAGLDAQPSFLPGPRG</sequence>
<evidence type="ECO:0000313" key="2">
    <source>
        <dbReference type="EMBL" id="KIY92075.1"/>
    </source>
</evidence>
<feature type="region of interest" description="Disordered" evidence="1">
    <location>
        <begin position="91"/>
        <end position="145"/>
    </location>
</feature>
<evidence type="ECO:0000256" key="1">
    <source>
        <dbReference type="SAM" id="MobiDB-lite"/>
    </source>
</evidence>
<dbReference type="KEGG" id="mng:MNEG_15888"/>